<dbReference type="Proteomes" id="UP000251314">
    <property type="component" value="Unassembled WGS sequence"/>
</dbReference>
<dbReference type="AlphaFoldDB" id="A0A329SCQ1"/>
<dbReference type="PANTHER" id="PTHR33129:SF1">
    <property type="entry name" value="ATP-BINDING PROTEIN"/>
    <property type="match status" value="1"/>
</dbReference>
<evidence type="ECO:0000313" key="2">
    <source>
        <dbReference type="EMBL" id="KAG2898257.1"/>
    </source>
</evidence>
<dbReference type="Proteomes" id="UP000735874">
    <property type="component" value="Unassembled WGS sequence"/>
</dbReference>
<dbReference type="EMBL" id="MJFZ01000194">
    <property type="protein sequence ID" value="RAW34653.1"/>
    <property type="molecule type" value="Genomic_DNA"/>
</dbReference>
<evidence type="ECO:0000313" key="1">
    <source>
        <dbReference type="EMBL" id="KAG2855037.1"/>
    </source>
</evidence>
<evidence type="ECO:0000313" key="7">
    <source>
        <dbReference type="Proteomes" id="UP000251314"/>
    </source>
</evidence>
<proteinExistence type="predicted"/>
<dbReference type="PANTHER" id="PTHR33129">
    <property type="entry name" value="PROTEIN KINASE DOMAIN-CONTAINING PROTEIN-RELATED"/>
    <property type="match status" value="1"/>
</dbReference>
<evidence type="ECO:0000313" key="4">
    <source>
        <dbReference type="EMBL" id="KAG2982767.1"/>
    </source>
</evidence>
<reference evidence="5" key="2">
    <citation type="submission" date="2018-05" db="EMBL/GenBank/DDBJ databases">
        <title>Effector identification in a new, highly contiguous assembly of the strawberry crown rot pathogen Phytophthora cactorum.</title>
        <authorList>
            <person name="Armitage A.D."/>
            <person name="Nellist C.F."/>
            <person name="Bates H."/>
            <person name="Vickerstaff R.J."/>
            <person name="Harrison R.J."/>
        </authorList>
    </citation>
    <scope>NUCLEOTIDE SEQUENCE</scope>
    <source>
        <strain evidence="1">15-7</strain>
        <strain evidence="3">4032</strain>
        <strain evidence="2">4040</strain>
        <strain evidence="4">P415</strain>
        <strain evidence="5">P421</strain>
    </source>
</reference>
<organism evidence="6 7">
    <name type="scientific">Phytophthora cactorum</name>
    <dbReference type="NCBI Taxonomy" id="29920"/>
    <lineage>
        <taxon>Eukaryota</taxon>
        <taxon>Sar</taxon>
        <taxon>Stramenopiles</taxon>
        <taxon>Oomycota</taxon>
        <taxon>Peronosporomycetes</taxon>
        <taxon>Peronosporales</taxon>
        <taxon>Peronosporaceae</taxon>
        <taxon>Phytophthora</taxon>
    </lineage>
</organism>
<accession>A0A329SCQ1</accession>
<keyword evidence="7" id="KW-1185">Reference proteome</keyword>
<dbReference type="Proteomes" id="UP000736787">
    <property type="component" value="Unassembled WGS sequence"/>
</dbReference>
<dbReference type="EMBL" id="RCMK01001264">
    <property type="protein sequence ID" value="KAG2898257.1"/>
    <property type="molecule type" value="Genomic_DNA"/>
</dbReference>
<dbReference type="Proteomes" id="UP000774804">
    <property type="component" value="Unassembled WGS sequence"/>
</dbReference>
<protein>
    <recommendedName>
        <fullName evidence="8">P-loop containing nucleoside triphosphate hydrolase</fullName>
    </recommendedName>
</protein>
<evidence type="ECO:0008006" key="8">
    <source>
        <dbReference type="Google" id="ProtNLM"/>
    </source>
</evidence>
<dbReference type="EMBL" id="RCML01000272">
    <property type="protein sequence ID" value="KAG2982767.1"/>
    <property type="molecule type" value="Genomic_DNA"/>
</dbReference>
<name>A0A329SCQ1_9STRA</name>
<dbReference type="VEuPathDB" id="FungiDB:PC110_g9045"/>
<evidence type="ECO:0000313" key="5">
    <source>
        <dbReference type="EMBL" id="KAG3209087.1"/>
    </source>
</evidence>
<dbReference type="EMBL" id="RCMV01001334">
    <property type="protein sequence ID" value="KAG3209087.1"/>
    <property type="molecule type" value="Genomic_DNA"/>
</dbReference>
<dbReference type="EMBL" id="RCMG01000395">
    <property type="protein sequence ID" value="KAG2855037.1"/>
    <property type="molecule type" value="Genomic_DNA"/>
</dbReference>
<evidence type="ECO:0000313" key="3">
    <source>
        <dbReference type="EMBL" id="KAG2907699.1"/>
    </source>
</evidence>
<gene>
    <name evidence="6" type="ORF">PC110_g9045</name>
    <name evidence="1" type="ORF">PC113_g12789</name>
    <name evidence="3" type="ORF">PC115_g13806</name>
    <name evidence="2" type="ORF">PC117_g22602</name>
    <name evidence="4" type="ORF">PC118_g9799</name>
    <name evidence="5" type="ORF">PC129_g19894</name>
</gene>
<dbReference type="InterPro" id="IPR052980">
    <property type="entry name" value="Crinkler_effector"/>
</dbReference>
<comment type="caution">
    <text evidence="6">The sequence shown here is derived from an EMBL/GenBank/DDBJ whole genome shotgun (WGS) entry which is preliminary data.</text>
</comment>
<sequence length="415" mass="47192">MVANPVTGASYAKMDGETAVADATPKWADSTKMVFPEELPMEYEYTRPKIYVRDCYPEYYKGIIRMLESTIVKRITVTGTPGIGKSIFYGYFLKRYSFENPLVTIVTVSFTKDGDTSFMKEVVVWRNNIVADEARWGIGLMVQVYSKAVKEATGGVIHLYDGPHNMVPSRDRICCFTSPNKSWFSQNKKDQGHLLMFMPEWSLQELQTAAEVLALRMDPERRGLSLNEMPLVADLVQERFHVFVGVGRECLATSALFVKECEKDIDEVIENFKETDQIQRVLEVNENIVFHHFICHYNPDPNDPFWYTVGEPSVYVKRWLVKRVLRLLSARKEDIVAYLRKKNLGVLRSLFEAGVHENLKGGCTIEAFGLDGPARGMNVTIKQSNDTCFFGSDFSAAELVSDKYHVDVTPHPSLT</sequence>
<dbReference type="Proteomes" id="UP000760860">
    <property type="component" value="Unassembled WGS sequence"/>
</dbReference>
<dbReference type="Proteomes" id="UP000697107">
    <property type="component" value="Unassembled WGS sequence"/>
</dbReference>
<dbReference type="EMBL" id="RCMI01000503">
    <property type="protein sequence ID" value="KAG2907699.1"/>
    <property type="molecule type" value="Genomic_DNA"/>
</dbReference>
<reference evidence="6 7" key="1">
    <citation type="submission" date="2018-01" db="EMBL/GenBank/DDBJ databases">
        <title>Draft genome of the strawberry crown rot pathogen Phytophthora cactorum.</title>
        <authorList>
            <person name="Armitage A.D."/>
            <person name="Lysoe E."/>
            <person name="Nellist C.F."/>
            <person name="Harrison R.J."/>
            <person name="Brurberg M.B."/>
        </authorList>
    </citation>
    <scope>NUCLEOTIDE SEQUENCE [LARGE SCALE GENOMIC DNA]</scope>
    <source>
        <strain evidence="6 7">10300</strain>
    </source>
</reference>
<evidence type="ECO:0000313" key="6">
    <source>
        <dbReference type="EMBL" id="RAW34653.1"/>
    </source>
</evidence>
<dbReference type="OrthoDB" id="98369at2759"/>